<evidence type="ECO:0000256" key="2">
    <source>
        <dbReference type="ARBA" id="ARBA00022490"/>
    </source>
</evidence>
<evidence type="ECO:0000313" key="8">
    <source>
        <dbReference type="EMBL" id="RSL35105.1"/>
    </source>
</evidence>
<organism evidence="8 9">
    <name type="scientific">Salibacterium salarium</name>
    <dbReference type="NCBI Taxonomy" id="284579"/>
    <lineage>
        <taxon>Bacteria</taxon>
        <taxon>Bacillati</taxon>
        <taxon>Bacillota</taxon>
        <taxon>Bacilli</taxon>
        <taxon>Bacillales</taxon>
        <taxon>Bacillaceae</taxon>
    </lineage>
</organism>
<dbReference type="AlphaFoldDB" id="A0A3R9PAN2"/>
<dbReference type="RefSeq" id="WP_125553416.1">
    <property type="nucleotide sequence ID" value="NZ_RBVX01000001.1"/>
</dbReference>
<dbReference type="InterPro" id="IPR008622">
    <property type="entry name" value="FliT"/>
</dbReference>
<evidence type="ECO:0000256" key="4">
    <source>
        <dbReference type="ARBA" id="ARBA00023186"/>
    </source>
</evidence>
<comment type="similarity">
    <text evidence="6">Belongs to the bacillales FliT family.</text>
</comment>
<name>A0A3R9PAN2_9BACI</name>
<proteinExistence type="inferred from homology"/>
<keyword evidence="9" id="KW-1185">Reference proteome</keyword>
<dbReference type="EMBL" id="RBVX01000001">
    <property type="protein sequence ID" value="RSL35105.1"/>
    <property type="molecule type" value="Genomic_DNA"/>
</dbReference>
<keyword evidence="3" id="KW-1005">Bacterial flagellum biogenesis</keyword>
<evidence type="ECO:0000313" key="9">
    <source>
        <dbReference type="Proteomes" id="UP000275076"/>
    </source>
</evidence>
<evidence type="ECO:0000256" key="3">
    <source>
        <dbReference type="ARBA" id="ARBA00022795"/>
    </source>
</evidence>
<keyword evidence="4" id="KW-0143">Chaperone</keyword>
<dbReference type="Proteomes" id="UP000275076">
    <property type="component" value="Unassembled WGS sequence"/>
</dbReference>
<evidence type="ECO:0000256" key="6">
    <source>
        <dbReference type="ARBA" id="ARBA00093785"/>
    </source>
</evidence>
<keyword evidence="2" id="KW-0963">Cytoplasm</keyword>
<reference evidence="8 9" key="1">
    <citation type="submission" date="2018-10" db="EMBL/GenBank/DDBJ databases">
        <title>Draft genome sequence of Bacillus salarius IM0101, isolated from a hypersaline soil in Inner Mongolia, China.</title>
        <authorList>
            <person name="Yamprayoonswat W."/>
            <person name="Boonvisut S."/>
            <person name="Jumpathong W."/>
            <person name="Sittihan S."/>
            <person name="Ruangsuj P."/>
            <person name="Wanthongcharoen S."/>
            <person name="Thongpramul N."/>
            <person name="Pimmason S."/>
            <person name="Yu B."/>
            <person name="Yasawong M."/>
        </authorList>
    </citation>
    <scope>NUCLEOTIDE SEQUENCE [LARGE SCALE GENOMIC DNA]</scope>
    <source>
        <strain evidence="8 9">IM0101</strain>
    </source>
</reference>
<evidence type="ECO:0000256" key="1">
    <source>
        <dbReference type="ARBA" id="ARBA00004514"/>
    </source>
</evidence>
<evidence type="ECO:0000256" key="7">
    <source>
        <dbReference type="ARBA" id="ARBA00093797"/>
    </source>
</evidence>
<protein>
    <recommendedName>
        <fullName evidence="7">Flagellar protein FliT</fullName>
    </recommendedName>
</protein>
<dbReference type="Pfam" id="PF05400">
    <property type="entry name" value="FliT"/>
    <property type="match status" value="1"/>
</dbReference>
<comment type="caution">
    <text evidence="8">The sequence shown here is derived from an EMBL/GenBank/DDBJ whole genome shotgun (WGS) entry which is preliminary data.</text>
</comment>
<accession>A0A3R9PAN2</accession>
<gene>
    <name evidence="8" type="ORF">D7Z54_00590</name>
</gene>
<comment type="subcellular location">
    <subcellularLocation>
        <location evidence="1">Cytoplasm</location>
        <location evidence="1">Cytosol</location>
    </subcellularLocation>
</comment>
<sequence length="154" mass="18545">MAILKDLFVVTKHLYDHTNVTPADDERDTYLEKVEELLEQRKDLIEQITSPRNDAEKKLFEEMMTMNQVIQERLEGSITDLKKQMTDTRKKRQHGRKYEMPYERRTLDGVFLIRKNDSTFFLSIFLMLDDIRIEVLYGIKRKRERMIIWIVVCA</sequence>
<dbReference type="OrthoDB" id="2353131at2"/>
<comment type="function">
    <text evidence="5">May act as an export chaperone for the filament capping protein FliD.</text>
</comment>
<evidence type="ECO:0000256" key="5">
    <source>
        <dbReference type="ARBA" id="ARBA00093765"/>
    </source>
</evidence>